<comment type="caution">
    <text evidence="1">The sequence shown here is derived from an EMBL/GenBank/DDBJ whole genome shotgun (WGS) entry which is preliminary data.</text>
</comment>
<gene>
    <name evidence="1" type="ORF">BB561_003113</name>
</gene>
<sequence length="120" mass="13931">MDFNSLDTDLQSHVIESYGNVQEWDDDTRIGNEGDVSGVADSLLYLSGFNLDNRFRTTYENILTDNSRPDVRVEIFDASHDLQPVMVIELKRRHSDYNTIQKYIKQLRGYMLVGNFPHVM</sequence>
<evidence type="ECO:0000313" key="2">
    <source>
        <dbReference type="Proteomes" id="UP000245383"/>
    </source>
</evidence>
<dbReference type="AlphaFoldDB" id="A0A2T9YMV0"/>
<dbReference type="EMBL" id="MBFR01000121">
    <property type="protein sequence ID" value="PVU93662.1"/>
    <property type="molecule type" value="Genomic_DNA"/>
</dbReference>
<reference evidence="1 2" key="1">
    <citation type="journal article" date="2018" name="MBio">
        <title>Comparative Genomics Reveals the Core Gene Toolbox for the Fungus-Insect Symbiosis.</title>
        <authorList>
            <person name="Wang Y."/>
            <person name="Stata M."/>
            <person name="Wang W."/>
            <person name="Stajich J.E."/>
            <person name="White M.M."/>
            <person name="Moncalvo J.M."/>
        </authorList>
    </citation>
    <scope>NUCLEOTIDE SEQUENCE [LARGE SCALE GENOMIC DNA]</scope>
    <source>
        <strain evidence="1 2">SWE-8-4</strain>
    </source>
</reference>
<evidence type="ECO:0000313" key="1">
    <source>
        <dbReference type="EMBL" id="PVU93662.1"/>
    </source>
</evidence>
<name>A0A2T9YMV0_9FUNG</name>
<organism evidence="1 2">
    <name type="scientific">Smittium simulii</name>
    <dbReference type="NCBI Taxonomy" id="133385"/>
    <lineage>
        <taxon>Eukaryota</taxon>
        <taxon>Fungi</taxon>
        <taxon>Fungi incertae sedis</taxon>
        <taxon>Zoopagomycota</taxon>
        <taxon>Kickxellomycotina</taxon>
        <taxon>Harpellomycetes</taxon>
        <taxon>Harpellales</taxon>
        <taxon>Legeriomycetaceae</taxon>
        <taxon>Smittium</taxon>
    </lineage>
</organism>
<proteinExistence type="predicted"/>
<accession>A0A2T9YMV0</accession>
<protein>
    <submittedName>
        <fullName evidence="1">Uncharacterized protein</fullName>
    </submittedName>
</protein>
<dbReference type="Proteomes" id="UP000245383">
    <property type="component" value="Unassembled WGS sequence"/>
</dbReference>
<keyword evidence="2" id="KW-1185">Reference proteome</keyword>